<evidence type="ECO:0000256" key="1">
    <source>
        <dbReference type="ARBA" id="ARBA00005224"/>
    </source>
</evidence>
<dbReference type="PIRSF" id="PIRSF000497">
    <property type="entry name" value="MAT"/>
    <property type="match status" value="1"/>
</dbReference>
<evidence type="ECO:0000256" key="10">
    <source>
        <dbReference type="HAMAP-Rule" id="MF_00086"/>
    </source>
</evidence>
<evidence type="ECO:0000313" key="17">
    <source>
        <dbReference type="Proteomes" id="UP000184080"/>
    </source>
</evidence>
<dbReference type="InterPro" id="IPR022628">
    <property type="entry name" value="S-AdoMet_synt_N"/>
</dbReference>
<evidence type="ECO:0000256" key="3">
    <source>
        <dbReference type="ARBA" id="ARBA00022563"/>
    </source>
</evidence>
<dbReference type="Gene3D" id="3.30.300.10">
    <property type="match status" value="3"/>
</dbReference>
<feature type="binding site" evidence="10">
    <location>
        <position position="274"/>
    </location>
    <ligand>
        <name>ATP</name>
        <dbReference type="ChEBI" id="CHEBI:30616"/>
        <note>ligand shared between two neighboring subunits</note>
    </ligand>
</feature>
<evidence type="ECO:0000256" key="6">
    <source>
        <dbReference type="ARBA" id="ARBA00022741"/>
    </source>
</evidence>
<evidence type="ECO:0000256" key="12">
    <source>
        <dbReference type="RuleBase" id="RU004462"/>
    </source>
</evidence>
<dbReference type="Pfam" id="PF02772">
    <property type="entry name" value="S-AdoMet_synt_M"/>
    <property type="match status" value="1"/>
</dbReference>
<evidence type="ECO:0000259" key="15">
    <source>
        <dbReference type="Pfam" id="PF02773"/>
    </source>
</evidence>
<evidence type="ECO:0000256" key="4">
    <source>
        <dbReference type="ARBA" id="ARBA00022679"/>
    </source>
</evidence>
<feature type="binding site" evidence="10">
    <location>
        <position position="270"/>
    </location>
    <ligand>
        <name>ATP</name>
        <dbReference type="ChEBI" id="CHEBI:30616"/>
        <note>ligand shared between two neighboring subunits</note>
    </ligand>
</feature>
<feature type="domain" description="S-adenosylmethionine synthetase N-terminal" evidence="13">
    <location>
        <begin position="3"/>
        <end position="99"/>
    </location>
</feature>
<comment type="subcellular location">
    <subcellularLocation>
        <location evidence="10 11">Cytoplasm</location>
    </subcellularLocation>
</comment>
<dbReference type="GO" id="GO:0004478">
    <property type="term" value="F:methionine adenosyltransferase activity"/>
    <property type="evidence" value="ECO:0007669"/>
    <property type="project" value="UniProtKB-UniRule"/>
</dbReference>
<feature type="binding site" evidence="10">
    <location>
        <position position="16"/>
    </location>
    <ligand>
        <name>Mg(2+)</name>
        <dbReference type="ChEBI" id="CHEBI:18420"/>
    </ligand>
</feature>
<dbReference type="InterPro" id="IPR022629">
    <property type="entry name" value="S-AdoMet_synt_central"/>
</dbReference>
<feature type="binding site" description="in other chain" evidence="10">
    <location>
        <position position="278"/>
    </location>
    <ligand>
        <name>L-methionine</name>
        <dbReference type="ChEBI" id="CHEBI:57844"/>
        <note>ligand shared between two neighboring subunits</note>
    </ligand>
</feature>
<name>A0A1M6BB19_9CLOT</name>
<proteinExistence type="inferred from homology"/>
<feature type="binding site" evidence="10">
    <location>
        <position position="247"/>
    </location>
    <ligand>
        <name>L-methionine</name>
        <dbReference type="ChEBI" id="CHEBI:57844"/>
        <note>ligand shared between two neighboring subunits</note>
    </ligand>
</feature>
<dbReference type="InterPro" id="IPR022630">
    <property type="entry name" value="S-AdoMet_synt_C"/>
</dbReference>
<dbReference type="UniPathway" id="UPA00315">
    <property type="reaction ID" value="UER00080"/>
</dbReference>
<evidence type="ECO:0000259" key="14">
    <source>
        <dbReference type="Pfam" id="PF02772"/>
    </source>
</evidence>
<dbReference type="PROSITE" id="PS00376">
    <property type="entry name" value="ADOMET_SYNTHASE_1"/>
    <property type="match status" value="1"/>
</dbReference>
<comment type="function">
    <text evidence="10">Catalyzes the formation of S-adenosylmethionine (AdoMet) from methionine and ATP. The overall synthetic reaction is composed of two sequential steps, AdoMet formation and the subsequent tripolyphosphate hydrolysis which occurs prior to release of AdoMet from the enzyme.</text>
</comment>
<evidence type="ECO:0000256" key="8">
    <source>
        <dbReference type="ARBA" id="ARBA00022842"/>
    </source>
</evidence>
<dbReference type="GO" id="GO:0006730">
    <property type="term" value="P:one-carbon metabolic process"/>
    <property type="evidence" value="ECO:0007669"/>
    <property type="project" value="UniProtKB-KW"/>
</dbReference>
<dbReference type="GO" id="GO:0005524">
    <property type="term" value="F:ATP binding"/>
    <property type="evidence" value="ECO:0007669"/>
    <property type="project" value="UniProtKB-UniRule"/>
</dbReference>
<dbReference type="PROSITE" id="PS00377">
    <property type="entry name" value="ADOMET_SYNTHASE_2"/>
    <property type="match status" value="1"/>
</dbReference>
<dbReference type="FunFam" id="3.30.300.10:FF:000004">
    <property type="entry name" value="S-adenosylmethionine synthase"/>
    <property type="match status" value="1"/>
</dbReference>
<protein>
    <recommendedName>
        <fullName evidence="10">S-adenosylmethionine synthase</fullName>
        <shortName evidence="10">AdoMet synthase</shortName>
        <ecNumber evidence="10">2.5.1.6</ecNumber>
    </recommendedName>
    <alternativeName>
        <fullName evidence="10">MAT</fullName>
    </alternativeName>
    <alternativeName>
        <fullName evidence="10">Methionine adenosyltransferase</fullName>
    </alternativeName>
</protein>
<gene>
    <name evidence="10" type="primary">metK</name>
    <name evidence="16" type="ORF">SAMN05444401_0692</name>
</gene>
<dbReference type="Proteomes" id="UP000184080">
    <property type="component" value="Unassembled WGS sequence"/>
</dbReference>
<comment type="cofactor">
    <cofactor evidence="10">
        <name>K(+)</name>
        <dbReference type="ChEBI" id="CHEBI:29103"/>
    </cofactor>
    <text evidence="10">Binds 1 potassium ion per subunit.</text>
</comment>
<dbReference type="OrthoDB" id="9801686at2"/>
<evidence type="ECO:0000256" key="5">
    <source>
        <dbReference type="ARBA" id="ARBA00022723"/>
    </source>
</evidence>
<feature type="binding site" evidence="10">
    <location>
        <position position="247"/>
    </location>
    <ligand>
        <name>ATP</name>
        <dbReference type="ChEBI" id="CHEBI:30616"/>
        <note>ligand shared between two neighboring subunits</note>
    </ligand>
</feature>
<feature type="binding site" description="in other chain" evidence="10">
    <location>
        <begin position="253"/>
        <end position="254"/>
    </location>
    <ligand>
        <name>ATP</name>
        <dbReference type="ChEBI" id="CHEBI:30616"/>
        <note>ligand shared between two neighboring subunits</note>
    </ligand>
</feature>
<dbReference type="EC" id="2.5.1.6" evidence="10"/>
<accession>A0A1M6BB19</accession>
<comment type="subunit">
    <text evidence="10">Homotetramer; dimer of dimers.</text>
</comment>
<feature type="domain" description="S-adenosylmethionine synthetase central" evidence="14">
    <location>
        <begin position="123"/>
        <end position="239"/>
    </location>
</feature>
<dbReference type="EMBL" id="FQZO01000001">
    <property type="protein sequence ID" value="SHI45758.1"/>
    <property type="molecule type" value="Genomic_DNA"/>
</dbReference>
<dbReference type="SUPFAM" id="SSF55973">
    <property type="entry name" value="S-adenosylmethionine synthetase"/>
    <property type="match status" value="3"/>
</dbReference>
<keyword evidence="4 10" id="KW-0808">Transferase</keyword>
<feature type="binding site" description="in other chain" evidence="10">
    <location>
        <position position="55"/>
    </location>
    <ligand>
        <name>L-methionine</name>
        <dbReference type="ChEBI" id="CHEBI:57844"/>
        <note>ligand shared between two neighboring subunits</note>
    </ligand>
</feature>
<dbReference type="Pfam" id="PF00438">
    <property type="entry name" value="S-AdoMet_synt_N"/>
    <property type="match status" value="1"/>
</dbReference>
<dbReference type="InterPro" id="IPR022636">
    <property type="entry name" value="S-AdoMet_synthetase_sfam"/>
</dbReference>
<evidence type="ECO:0000256" key="9">
    <source>
        <dbReference type="ARBA" id="ARBA00022958"/>
    </source>
</evidence>
<comment type="catalytic activity">
    <reaction evidence="10">
        <text>L-methionine + ATP + H2O = S-adenosyl-L-methionine + phosphate + diphosphate</text>
        <dbReference type="Rhea" id="RHEA:21080"/>
        <dbReference type="ChEBI" id="CHEBI:15377"/>
        <dbReference type="ChEBI" id="CHEBI:30616"/>
        <dbReference type="ChEBI" id="CHEBI:33019"/>
        <dbReference type="ChEBI" id="CHEBI:43474"/>
        <dbReference type="ChEBI" id="CHEBI:57844"/>
        <dbReference type="ChEBI" id="CHEBI:59789"/>
        <dbReference type="EC" id="2.5.1.6"/>
    </reaction>
</comment>
<dbReference type="GO" id="GO:0000287">
    <property type="term" value="F:magnesium ion binding"/>
    <property type="evidence" value="ECO:0007669"/>
    <property type="project" value="UniProtKB-UniRule"/>
</dbReference>
<dbReference type="RefSeq" id="WP_073003800.1">
    <property type="nucleotide sequence ID" value="NZ_FQZO01000001.1"/>
</dbReference>
<dbReference type="InterPro" id="IPR002133">
    <property type="entry name" value="S-AdoMet_synthetase"/>
</dbReference>
<dbReference type="GO" id="GO:0006556">
    <property type="term" value="P:S-adenosylmethionine biosynthetic process"/>
    <property type="evidence" value="ECO:0007669"/>
    <property type="project" value="UniProtKB-UniRule"/>
</dbReference>
<dbReference type="Pfam" id="PF02773">
    <property type="entry name" value="S-AdoMet_synt_C"/>
    <property type="match status" value="1"/>
</dbReference>
<comment type="similarity">
    <text evidence="2 10 12">Belongs to the AdoMet synthase family.</text>
</comment>
<keyword evidence="3 10" id="KW-0554">One-carbon metabolism</keyword>
<dbReference type="InterPro" id="IPR022631">
    <property type="entry name" value="ADOMET_SYNTHASE_CS"/>
</dbReference>
<organism evidence="16 17">
    <name type="scientific">Clostridium amylolyticum</name>
    <dbReference type="NCBI Taxonomy" id="1121298"/>
    <lineage>
        <taxon>Bacteria</taxon>
        <taxon>Bacillati</taxon>
        <taxon>Bacillota</taxon>
        <taxon>Clostridia</taxon>
        <taxon>Eubacteriales</taxon>
        <taxon>Clostridiaceae</taxon>
        <taxon>Clostridium</taxon>
    </lineage>
</organism>
<dbReference type="PANTHER" id="PTHR11964">
    <property type="entry name" value="S-ADENOSYLMETHIONINE SYNTHETASE"/>
    <property type="match status" value="1"/>
</dbReference>
<comment type="cofactor">
    <cofactor evidence="10">
        <name>Mg(2+)</name>
        <dbReference type="ChEBI" id="CHEBI:18420"/>
    </cofactor>
    <text evidence="10">Binds 2 divalent ions per subunit.</text>
</comment>
<keyword evidence="8 10" id="KW-0460">Magnesium</keyword>
<evidence type="ECO:0000259" key="13">
    <source>
        <dbReference type="Pfam" id="PF00438"/>
    </source>
</evidence>
<feature type="binding site" description="in other chain" evidence="10">
    <location>
        <position position="14"/>
    </location>
    <ligand>
        <name>ATP</name>
        <dbReference type="ChEBI" id="CHEBI:30616"/>
        <note>ligand shared between two neighboring subunits</note>
    </ligand>
</feature>
<evidence type="ECO:0000313" key="16">
    <source>
        <dbReference type="EMBL" id="SHI45758.1"/>
    </source>
</evidence>
<evidence type="ECO:0000256" key="7">
    <source>
        <dbReference type="ARBA" id="ARBA00022840"/>
    </source>
</evidence>
<comment type="pathway">
    <text evidence="1 10">Amino-acid biosynthesis; S-adenosyl-L-methionine biosynthesis; S-adenosyl-L-methionine from L-methionine: step 1/1.</text>
</comment>
<dbReference type="FunFam" id="3.30.300.10:FF:000003">
    <property type="entry name" value="S-adenosylmethionine synthase"/>
    <property type="match status" value="1"/>
</dbReference>
<sequence length="394" mass="43313">MKRLFTSESVTEGHPDKICDQISDSVLDAILEQDPSARVACETAVTTGMVMVMGEISTHCYVDIPKLVRETIREIGYDRAKYGFDCDTCSVLTSIDEQSSDIAMGVNEALESKKGELEKEDAVGAGDQGMMFGFATNETEEYMPLPIAMAHKLSRKLSEVRKNGTLTYLRPDGKTQVTVEYEDNKPVRIDAIVISTQHGPEVTQEQIYNDIMENVIKTVVPSELIDKNTKYYINPTGRFVIGGPQGDSGLTGRKIIVDTYGGYGRHGGGAFSGKDPTKVDRSAAYAARWVAKNLVAAGVADKLEIELAYAIGVAKPVSVEVDTFGTGKISDDKIVAIIEKVFDLRPAAIIRTLDLRRPIYKQTASYGHFGRTDLDLPWEKLNKVEEIKKELGNN</sequence>
<keyword evidence="5 10" id="KW-0479">Metal-binding</keyword>
<dbReference type="NCBIfam" id="TIGR01034">
    <property type="entry name" value="metK"/>
    <property type="match status" value="1"/>
</dbReference>
<evidence type="ECO:0000256" key="11">
    <source>
        <dbReference type="RuleBase" id="RU000542"/>
    </source>
</evidence>
<feature type="region of interest" description="Flexible loop" evidence="10">
    <location>
        <begin position="98"/>
        <end position="108"/>
    </location>
</feature>
<keyword evidence="6 10" id="KW-0547">Nucleotide-binding</keyword>
<keyword evidence="7 10" id="KW-0067">ATP-binding</keyword>
<feature type="binding site" evidence="10">
    <location>
        <position position="42"/>
    </location>
    <ligand>
        <name>K(+)</name>
        <dbReference type="ChEBI" id="CHEBI:29103"/>
    </ligand>
</feature>
<dbReference type="AlphaFoldDB" id="A0A1M6BB19"/>
<feature type="binding site" description="in other chain" evidence="10">
    <location>
        <begin position="238"/>
        <end position="239"/>
    </location>
    <ligand>
        <name>ATP</name>
        <dbReference type="ChEBI" id="CHEBI:30616"/>
        <note>ligand shared between two neighboring subunits</note>
    </ligand>
</feature>
<keyword evidence="17" id="KW-1185">Reference proteome</keyword>
<reference evidence="16 17" key="1">
    <citation type="submission" date="2016-11" db="EMBL/GenBank/DDBJ databases">
        <authorList>
            <person name="Jaros S."/>
            <person name="Januszkiewicz K."/>
            <person name="Wedrychowicz H."/>
        </authorList>
    </citation>
    <scope>NUCLEOTIDE SEQUENCE [LARGE SCALE GENOMIC DNA]</scope>
    <source>
        <strain evidence="16 17">DSM 21864</strain>
    </source>
</reference>
<dbReference type="CDD" id="cd18079">
    <property type="entry name" value="S-AdoMet_synt"/>
    <property type="match status" value="1"/>
</dbReference>
<dbReference type="STRING" id="1121298.SAMN05444401_0692"/>
<keyword evidence="10" id="KW-0963">Cytoplasm</keyword>
<dbReference type="HAMAP" id="MF_00086">
    <property type="entry name" value="S_AdoMet_synth1"/>
    <property type="match status" value="1"/>
</dbReference>
<feature type="binding site" description="in other chain" evidence="10">
    <location>
        <begin position="172"/>
        <end position="174"/>
    </location>
    <ligand>
        <name>ATP</name>
        <dbReference type="ChEBI" id="CHEBI:30616"/>
        <note>ligand shared between two neighboring subunits</note>
    </ligand>
</feature>
<keyword evidence="9 10" id="KW-0630">Potassium</keyword>
<dbReference type="GO" id="GO:0005737">
    <property type="term" value="C:cytoplasm"/>
    <property type="evidence" value="ECO:0007669"/>
    <property type="project" value="UniProtKB-SubCell"/>
</dbReference>
<evidence type="ECO:0000256" key="2">
    <source>
        <dbReference type="ARBA" id="ARBA00009685"/>
    </source>
</evidence>
<feature type="binding site" description="in other chain" evidence="10">
    <location>
        <position position="98"/>
    </location>
    <ligand>
        <name>L-methionine</name>
        <dbReference type="ChEBI" id="CHEBI:57844"/>
        <note>ligand shared between two neighboring subunits</note>
    </ligand>
</feature>
<feature type="domain" description="S-adenosylmethionine synthetase C-terminal" evidence="15">
    <location>
        <begin position="241"/>
        <end position="380"/>
    </location>
</feature>